<dbReference type="Gene3D" id="1.10.1200.30">
    <property type="match status" value="1"/>
</dbReference>
<dbReference type="InterPro" id="IPR050195">
    <property type="entry name" value="Primate_lentivir_Gag_pol-like"/>
</dbReference>
<name>A0A8K1FXT6_9PASS</name>
<keyword evidence="4" id="KW-1185">Reference proteome</keyword>
<dbReference type="SUPFAM" id="SSF47353">
    <property type="entry name" value="Retrovirus capsid dimerization domain-like"/>
    <property type="match status" value="1"/>
</dbReference>
<dbReference type="PANTHER" id="PTHR40389">
    <property type="entry name" value="ENDOGENOUS RETROVIRUS GROUP K MEMBER 24 GAG POLYPROTEIN-RELATED"/>
    <property type="match status" value="1"/>
</dbReference>
<dbReference type="Gene3D" id="1.10.375.10">
    <property type="entry name" value="Human Immunodeficiency Virus Type 1 Capsid Protein"/>
    <property type="match status" value="1"/>
</dbReference>
<evidence type="ECO:0000259" key="2">
    <source>
        <dbReference type="Pfam" id="PF19317"/>
    </source>
</evidence>
<dbReference type="InterPro" id="IPR008916">
    <property type="entry name" value="Retrov_capsid_C"/>
</dbReference>
<protein>
    <recommendedName>
        <fullName evidence="2">Retroviral nucleocapsid Gag protein p24 C-terminal domain-containing protein</fullName>
    </recommendedName>
</protein>
<dbReference type="AlphaFoldDB" id="A0A8K1FXT6"/>
<feature type="domain" description="Retroviral nucleocapsid Gag protein p24 C-terminal" evidence="2">
    <location>
        <begin position="43"/>
        <end position="104"/>
    </location>
</feature>
<keyword evidence="1" id="KW-0945">Host-virus interaction</keyword>
<organism evidence="3 4">
    <name type="scientific">Zosterops borbonicus</name>
    <dbReference type="NCBI Taxonomy" id="364589"/>
    <lineage>
        <taxon>Eukaryota</taxon>
        <taxon>Metazoa</taxon>
        <taxon>Chordata</taxon>
        <taxon>Craniata</taxon>
        <taxon>Vertebrata</taxon>
        <taxon>Euteleostomi</taxon>
        <taxon>Archelosauria</taxon>
        <taxon>Archosauria</taxon>
        <taxon>Dinosauria</taxon>
        <taxon>Saurischia</taxon>
        <taxon>Theropoda</taxon>
        <taxon>Coelurosauria</taxon>
        <taxon>Aves</taxon>
        <taxon>Neognathae</taxon>
        <taxon>Neoaves</taxon>
        <taxon>Telluraves</taxon>
        <taxon>Australaves</taxon>
        <taxon>Passeriformes</taxon>
        <taxon>Sylvioidea</taxon>
        <taxon>Zosteropidae</taxon>
        <taxon>Zosterops</taxon>
    </lineage>
</organism>
<sequence>MLLGMGDFADVNKQIAYEPSVLEQCQRTVMAALIQTMEMSAPKQSFATIVQGTDEPFLRFAERLTASVERQVDDFTARRVLLKTVARSNCNAECRRIIEALPGDPSPLQMTEACMKMGTMGGKVAAVATTLWPICKGQQGGKQKWANAQASKKKGKTVKKETTPLFYCGRCGQLNHMGNACKATIHVNGQHLSGSGNGQWSTKGKHAQTQVSSQSSEPMEICWASLQPAPAVRQV</sequence>
<evidence type="ECO:0000313" key="4">
    <source>
        <dbReference type="Proteomes" id="UP000796761"/>
    </source>
</evidence>
<accession>A0A8K1FXT6</accession>
<dbReference type="Pfam" id="PF00607">
    <property type="entry name" value="Gag_p24"/>
    <property type="match status" value="1"/>
</dbReference>
<comment type="caution">
    <text evidence="3">The sequence shown here is derived from an EMBL/GenBank/DDBJ whole genome shotgun (WGS) entry which is preliminary data.</text>
</comment>
<dbReference type="EMBL" id="SWJQ01002046">
    <property type="protein sequence ID" value="TRZ06985.1"/>
    <property type="molecule type" value="Genomic_DNA"/>
</dbReference>
<proteinExistence type="predicted"/>
<evidence type="ECO:0000256" key="1">
    <source>
        <dbReference type="ARBA" id="ARBA00022581"/>
    </source>
</evidence>
<dbReference type="OrthoDB" id="9398474at2759"/>
<dbReference type="Pfam" id="PF19317">
    <property type="entry name" value="Gag_p24_C"/>
    <property type="match status" value="1"/>
</dbReference>
<dbReference type="PANTHER" id="PTHR40389:SF4">
    <property type="match status" value="1"/>
</dbReference>
<evidence type="ECO:0000313" key="3">
    <source>
        <dbReference type="EMBL" id="TRZ06985.1"/>
    </source>
</evidence>
<gene>
    <name evidence="3" type="ORF">HGM15179_020121</name>
</gene>
<dbReference type="GO" id="GO:0016032">
    <property type="term" value="P:viral process"/>
    <property type="evidence" value="ECO:0007669"/>
    <property type="project" value="InterPro"/>
</dbReference>
<reference evidence="3" key="1">
    <citation type="submission" date="2019-04" db="EMBL/GenBank/DDBJ databases">
        <title>Genome assembly of Zosterops borbonicus 15179.</title>
        <authorList>
            <person name="Leroy T."/>
            <person name="Anselmetti Y."/>
            <person name="Tilak M.-K."/>
            <person name="Nabholz B."/>
        </authorList>
    </citation>
    <scope>NUCLEOTIDE SEQUENCE</scope>
    <source>
        <strain evidence="3">HGM_15179</strain>
        <tissue evidence="3">Muscle</tissue>
    </source>
</reference>
<dbReference type="InterPro" id="IPR045345">
    <property type="entry name" value="Gag_p24_C"/>
</dbReference>
<dbReference type="InterPro" id="IPR008919">
    <property type="entry name" value="Retrov_capsid_N"/>
</dbReference>
<dbReference type="Proteomes" id="UP000796761">
    <property type="component" value="Unassembled WGS sequence"/>
</dbReference>